<sequence length="385" mass="43312">KEIKRCLAEIYEDTDDLFANEEVISENSSSPSMIDSKMHFDCPLQKEKQDNTHTTTKNTNYDSVSNKENSNSVVIQNSHAKNETNCTSKILPYESNKAQNHLLDSVVQIGSARSFSGETNSLKPNTPDDADSTNEETIIEMTPEKNPPRSSTKISPIDFTPSSPTNFVFVTSSLLPPQLNCVRILAQVLNCHIEANITYKTSHLIMQTCEQRRIKRTLKYLQAIALHKVVVSYDWVSSCLKQKMLLDLEPFLVYDTWGAPGVLRSLNNRGNALLKNFAVSIVEPTLELNPSQIEDLLDACGAIVIKDPRSLCFVPPHILRIILTDREEAFTESIDWLRKYRAVALQVDWLVGTISQYEPIPLCSHLHVPLEADVLLNLGFPKELT</sequence>
<dbReference type="GO" id="GO:0004842">
    <property type="term" value="F:ubiquitin-protein transferase activity"/>
    <property type="evidence" value="ECO:0007669"/>
    <property type="project" value="TreeGrafter"/>
</dbReference>
<protein>
    <recommendedName>
        <fullName evidence="7">BRCT domain-containing protein</fullName>
    </recommendedName>
</protein>
<feature type="compositionally biased region" description="Polar residues" evidence="6">
    <location>
        <begin position="52"/>
        <end position="62"/>
    </location>
</feature>
<dbReference type="SMART" id="SM00292">
    <property type="entry name" value="BRCT"/>
    <property type="match status" value="1"/>
</dbReference>
<evidence type="ECO:0000313" key="8">
    <source>
        <dbReference type="EMBL" id="JAS35182.1"/>
    </source>
</evidence>
<keyword evidence="3" id="KW-0227">DNA damage</keyword>
<feature type="region of interest" description="Disordered" evidence="6">
    <location>
        <begin position="46"/>
        <end position="68"/>
    </location>
</feature>
<dbReference type="GO" id="GO:0031436">
    <property type="term" value="C:BRCA1-BARD1 complex"/>
    <property type="evidence" value="ECO:0007669"/>
    <property type="project" value="TreeGrafter"/>
</dbReference>
<reference evidence="8" key="1">
    <citation type="submission" date="2015-12" db="EMBL/GenBank/DDBJ databases">
        <title>De novo transcriptome assembly of four potential Pierce s Disease insect vectors from Arizona vineyards.</title>
        <authorList>
            <person name="Tassone E.E."/>
        </authorList>
    </citation>
    <scope>NUCLEOTIDE SEQUENCE</scope>
</reference>
<dbReference type="PANTHER" id="PTHR13763">
    <property type="entry name" value="BREAST CANCER TYPE 1 SUSCEPTIBILITY PROTEIN BRCA1"/>
    <property type="match status" value="1"/>
</dbReference>
<evidence type="ECO:0000259" key="7">
    <source>
        <dbReference type="PROSITE" id="PS50172"/>
    </source>
</evidence>
<evidence type="ECO:0000256" key="4">
    <source>
        <dbReference type="ARBA" id="ARBA00023204"/>
    </source>
</evidence>
<dbReference type="PANTHER" id="PTHR13763:SF0">
    <property type="entry name" value="BREAST CANCER TYPE 1 SUSCEPTIBILITY PROTEIN"/>
    <property type="match status" value="1"/>
</dbReference>
<evidence type="ECO:0000256" key="2">
    <source>
        <dbReference type="ARBA" id="ARBA00022737"/>
    </source>
</evidence>
<gene>
    <name evidence="8" type="ORF">g.24645</name>
</gene>
<keyword evidence="4" id="KW-0234">DNA repair</keyword>
<dbReference type="InterPro" id="IPR036420">
    <property type="entry name" value="BRCT_dom_sf"/>
</dbReference>
<proteinExistence type="predicted"/>
<keyword evidence="2" id="KW-0677">Repeat</keyword>
<evidence type="ECO:0000256" key="5">
    <source>
        <dbReference type="ARBA" id="ARBA00023242"/>
    </source>
</evidence>
<dbReference type="Gene3D" id="3.40.50.10190">
    <property type="entry name" value="BRCT domain"/>
    <property type="match status" value="2"/>
</dbReference>
<feature type="domain" description="BRCT" evidence="7">
    <location>
        <begin position="168"/>
        <end position="253"/>
    </location>
</feature>
<dbReference type="AlphaFoldDB" id="A0A1B6EB75"/>
<dbReference type="GO" id="GO:0045944">
    <property type="term" value="P:positive regulation of transcription by RNA polymerase II"/>
    <property type="evidence" value="ECO:0007669"/>
    <property type="project" value="TreeGrafter"/>
</dbReference>
<dbReference type="PROSITE" id="PS50172">
    <property type="entry name" value="BRCT"/>
    <property type="match status" value="1"/>
</dbReference>
<evidence type="ECO:0000256" key="1">
    <source>
        <dbReference type="ARBA" id="ARBA00004123"/>
    </source>
</evidence>
<evidence type="ECO:0000256" key="3">
    <source>
        <dbReference type="ARBA" id="ARBA00022763"/>
    </source>
</evidence>
<accession>A0A1B6EB75</accession>
<dbReference type="EMBL" id="GEDC01002116">
    <property type="protein sequence ID" value="JAS35182.1"/>
    <property type="molecule type" value="Transcribed_RNA"/>
</dbReference>
<organism evidence="8">
    <name type="scientific">Clastoptera arizonana</name>
    <name type="common">Arizona spittle bug</name>
    <dbReference type="NCBI Taxonomy" id="38151"/>
    <lineage>
        <taxon>Eukaryota</taxon>
        <taxon>Metazoa</taxon>
        <taxon>Ecdysozoa</taxon>
        <taxon>Arthropoda</taxon>
        <taxon>Hexapoda</taxon>
        <taxon>Insecta</taxon>
        <taxon>Pterygota</taxon>
        <taxon>Neoptera</taxon>
        <taxon>Paraneoptera</taxon>
        <taxon>Hemiptera</taxon>
        <taxon>Auchenorrhyncha</taxon>
        <taxon>Cercopoidea</taxon>
        <taxon>Clastopteridae</taxon>
        <taxon>Clastoptera</taxon>
    </lineage>
</organism>
<dbReference type="GO" id="GO:0000724">
    <property type="term" value="P:double-strand break repair via homologous recombination"/>
    <property type="evidence" value="ECO:0007669"/>
    <property type="project" value="TreeGrafter"/>
</dbReference>
<dbReference type="GO" id="GO:0070531">
    <property type="term" value="C:BRCA1-A complex"/>
    <property type="evidence" value="ECO:0007669"/>
    <property type="project" value="TreeGrafter"/>
</dbReference>
<keyword evidence="5" id="KW-0539">Nucleus</keyword>
<dbReference type="SUPFAM" id="SSF52113">
    <property type="entry name" value="BRCT domain"/>
    <property type="match status" value="2"/>
</dbReference>
<dbReference type="InterPro" id="IPR031099">
    <property type="entry name" value="BRCA1-associated"/>
</dbReference>
<dbReference type="Pfam" id="PF16770">
    <property type="entry name" value="RTT107_BRCT_5"/>
    <property type="match status" value="1"/>
</dbReference>
<comment type="subcellular location">
    <subcellularLocation>
        <location evidence="1">Nucleus</location>
    </subcellularLocation>
</comment>
<feature type="non-terminal residue" evidence="8">
    <location>
        <position position="385"/>
    </location>
</feature>
<evidence type="ECO:0000256" key="6">
    <source>
        <dbReference type="SAM" id="MobiDB-lite"/>
    </source>
</evidence>
<feature type="non-terminal residue" evidence="8">
    <location>
        <position position="1"/>
    </location>
</feature>
<name>A0A1B6EB75_9HEMI</name>
<dbReference type="InterPro" id="IPR001357">
    <property type="entry name" value="BRCT_dom"/>
</dbReference>